<proteinExistence type="predicted"/>
<evidence type="ECO:0000313" key="1">
    <source>
        <dbReference type="EMBL" id="MCI2285454.1"/>
    </source>
</evidence>
<gene>
    <name evidence="1" type="ORF">L3081_21245</name>
</gene>
<sequence length="125" mass="13679">MNKTITPSTAASVADRVYDIRKSKGFADEFHLDFDRNFKITNSQIQGVSGGLVNQVLNRSTGFALTAEGTSPQFLNHHIIGIRGTKFSSFADWLTNLNVGVTLGPKNIAVHLGFHKAFSSMRPNI</sequence>
<dbReference type="InterPro" id="IPR029058">
    <property type="entry name" value="AB_hydrolase_fold"/>
</dbReference>
<name>A0ABS9X5F3_9GAMM</name>
<dbReference type="Proteomes" id="UP001139646">
    <property type="component" value="Unassembled WGS sequence"/>
</dbReference>
<protein>
    <submittedName>
        <fullName evidence="1">Uncharacterized protein</fullName>
    </submittedName>
</protein>
<evidence type="ECO:0000313" key="2">
    <source>
        <dbReference type="Proteomes" id="UP001139646"/>
    </source>
</evidence>
<organism evidence="1 2">
    <name type="scientific">Colwellia maritima</name>
    <dbReference type="NCBI Taxonomy" id="2912588"/>
    <lineage>
        <taxon>Bacteria</taxon>
        <taxon>Pseudomonadati</taxon>
        <taxon>Pseudomonadota</taxon>
        <taxon>Gammaproteobacteria</taxon>
        <taxon>Alteromonadales</taxon>
        <taxon>Colwelliaceae</taxon>
        <taxon>Colwellia</taxon>
    </lineage>
</organism>
<accession>A0ABS9X5F3</accession>
<dbReference type="RefSeq" id="WP_242288335.1">
    <property type="nucleotide sequence ID" value="NZ_JAKKSL010000005.1"/>
</dbReference>
<dbReference type="Gene3D" id="3.40.50.1820">
    <property type="entry name" value="alpha/beta hydrolase"/>
    <property type="match status" value="1"/>
</dbReference>
<reference evidence="1" key="1">
    <citation type="submission" date="2022-01" db="EMBL/GenBank/DDBJ databases">
        <title>Colwellia maritima, isolated from seawater.</title>
        <authorList>
            <person name="Kristyanto S."/>
            <person name="Jung J."/>
            <person name="Jeon C.O."/>
        </authorList>
    </citation>
    <scope>NUCLEOTIDE SEQUENCE</scope>
    <source>
        <strain evidence="1">MSW7</strain>
    </source>
</reference>
<keyword evidence="2" id="KW-1185">Reference proteome</keyword>
<comment type="caution">
    <text evidence="1">The sequence shown here is derived from an EMBL/GenBank/DDBJ whole genome shotgun (WGS) entry which is preliminary data.</text>
</comment>
<dbReference type="EMBL" id="JAKKSL010000005">
    <property type="protein sequence ID" value="MCI2285454.1"/>
    <property type="molecule type" value="Genomic_DNA"/>
</dbReference>